<gene>
    <name evidence="3" type="ORF">Z968_04505</name>
</gene>
<evidence type="ECO:0000313" key="4">
    <source>
        <dbReference type="Proteomes" id="UP000030012"/>
    </source>
</evidence>
<keyword evidence="1" id="KW-0175">Coiled coil</keyword>
<feature type="transmembrane region" description="Helical" evidence="2">
    <location>
        <begin position="7"/>
        <end position="24"/>
    </location>
</feature>
<protein>
    <submittedName>
        <fullName evidence="3">Dihydroorotate dehydrogenase</fullName>
    </submittedName>
</protein>
<accession>A0A0A0I8D1</accession>
<dbReference type="InterPro" id="IPR007060">
    <property type="entry name" value="FtsL/DivIC"/>
</dbReference>
<evidence type="ECO:0000256" key="1">
    <source>
        <dbReference type="SAM" id="Coils"/>
    </source>
</evidence>
<dbReference type="OrthoDB" id="9815382at2"/>
<dbReference type="EMBL" id="JENJ01000014">
    <property type="protein sequence ID" value="KGM97132.1"/>
    <property type="molecule type" value="Genomic_DNA"/>
</dbReference>
<keyword evidence="2" id="KW-0812">Transmembrane</keyword>
<dbReference type="RefSeq" id="WP_039253861.1">
    <property type="nucleotide sequence ID" value="NZ_JENJ01000014.1"/>
</dbReference>
<comment type="caution">
    <text evidence="3">The sequence shown here is derived from an EMBL/GenBank/DDBJ whole genome shotgun (WGS) entry which is preliminary data.</text>
</comment>
<organism evidence="3 4">
    <name type="scientific">Clostridium novyi A str. 4552</name>
    <dbReference type="NCBI Taxonomy" id="1444289"/>
    <lineage>
        <taxon>Bacteria</taxon>
        <taxon>Bacillati</taxon>
        <taxon>Bacillota</taxon>
        <taxon>Clostridia</taxon>
        <taxon>Eubacteriales</taxon>
        <taxon>Clostridiaceae</taxon>
        <taxon>Clostridium</taxon>
    </lineage>
</organism>
<feature type="coiled-coil region" evidence="1">
    <location>
        <begin position="30"/>
        <end position="57"/>
    </location>
</feature>
<reference evidence="3 4" key="1">
    <citation type="submission" date="2014-01" db="EMBL/GenBank/DDBJ databases">
        <title>Plasmidome dynamics in the species complex Clostridium novyi sensu lato converts strains of independent lineages into distinctly different pathogens.</title>
        <authorList>
            <person name="Skarin H."/>
            <person name="Segerman B."/>
        </authorList>
    </citation>
    <scope>NUCLEOTIDE SEQUENCE [LARGE SCALE GENOMIC DNA]</scope>
    <source>
        <strain evidence="3 4">4552</strain>
    </source>
</reference>
<sequence>MKNKSKIKNIILTVMVIYACYIVVHQQITIKNKKVQLENCKAELQKVDDQHQKLLDTIKMSETNRYVEELARERLGFVKHGESAVVQKKD</sequence>
<proteinExistence type="predicted"/>
<evidence type="ECO:0000256" key="2">
    <source>
        <dbReference type="SAM" id="Phobius"/>
    </source>
</evidence>
<dbReference type="Proteomes" id="UP000030012">
    <property type="component" value="Unassembled WGS sequence"/>
</dbReference>
<dbReference type="Pfam" id="PF04977">
    <property type="entry name" value="DivIC"/>
    <property type="match status" value="1"/>
</dbReference>
<keyword evidence="2" id="KW-1133">Transmembrane helix</keyword>
<dbReference type="PROSITE" id="PS51257">
    <property type="entry name" value="PROKAR_LIPOPROTEIN"/>
    <property type="match status" value="1"/>
</dbReference>
<dbReference type="AlphaFoldDB" id="A0A0A0I8D1"/>
<keyword evidence="2" id="KW-0472">Membrane</keyword>
<evidence type="ECO:0000313" key="3">
    <source>
        <dbReference type="EMBL" id="KGM97132.1"/>
    </source>
</evidence>
<name>A0A0A0I8D1_CLONO</name>